<dbReference type="Pfam" id="PF01915">
    <property type="entry name" value="Glyco_hydro_3_C"/>
    <property type="match status" value="1"/>
</dbReference>
<dbReference type="InterPro" id="IPR002772">
    <property type="entry name" value="Glyco_hydro_3_C"/>
</dbReference>
<evidence type="ECO:0000256" key="1">
    <source>
        <dbReference type="ARBA" id="ARBA00005336"/>
    </source>
</evidence>
<dbReference type="Proteomes" id="UP000321947">
    <property type="component" value="Unassembled WGS sequence"/>
</dbReference>
<dbReference type="InterPro" id="IPR001764">
    <property type="entry name" value="Glyco_hydro_3_N"/>
</dbReference>
<dbReference type="InterPro" id="IPR036962">
    <property type="entry name" value="Glyco_hydro_3_N_sf"/>
</dbReference>
<keyword evidence="3 4" id="KW-0326">Glycosidase</keyword>
<dbReference type="InterPro" id="IPR036881">
    <property type="entry name" value="Glyco_hydro_3_C_sf"/>
</dbReference>
<comment type="similarity">
    <text evidence="1 4">Belongs to the glycosyl hydrolase 3 family.</text>
</comment>
<evidence type="ECO:0000256" key="2">
    <source>
        <dbReference type="ARBA" id="ARBA00022801"/>
    </source>
</evidence>
<evidence type="ECO:0000256" key="4">
    <source>
        <dbReference type="RuleBase" id="RU361161"/>
    </source>
</evidence>
<dbReference type="PRINTS" id="PR00133">
    <property type="entry name" value="GLHYDRLASE3"/>
</dbReference>
<dbReference type="SUPFAM" id="SSF52279">
    <property type="entry name" value="Beta-D-glucan exohydrolase, C-terminal domain"/>
    <property type="match status" value="1"/>
</dbReference>
<dbReference type="FunFam" id="3.20.20.300:FF:000003">
    <property type="entry name" value="Beta-D-glucan exohydrolase isoenzyme ExoI"/>
    <property type="match status" value="1"/>
</dbReference>
<dbReference type="PANTHER" id="PTHR30620:SF33">
    <property type="entry name" value="BETA-D-GLUCAN EXOHYDROLASE-LIKE PROTEIN-RELATED"/>
    <property type="match status" value="1"/>
</dbReference>
<dbReference type="FunFam" id="3.40.50.1700:FF:000002">
    <property type="entry name" value="Glycosyl hydrolase family protein"/>
    <property type="match status" value="1"/>
</dbReference>
<accession>A0A5D3BFD6</accession>
<gene>
    <name evidence="7" type="ORF">E5676_scaffold194G001370</name>
</gene>
<dbReference type="GO" id="GO:0008422">
    <property type="term" value="F:beta-glucosidase activity"/>
    <property type="evidence" value="ECO:0007669"/>
    <property type="project" value="TreeGrafter"/>
</dbReference>
<dbReference type="Gene3D" id="3.40.50.1700">
    <property type="entry name" value="Glycoside hydrolase family 3 C-terminal domain"/>
    <property type="match status" value="1"/>
</dbReference>
<keyword evidence="2 4" id="KW-0378">Hydrolase</keyword>
<dbReference type="InterPro" id="IPR017853">
    <property type="entry name" value="GH"/>
</dbReference>
<name>A0A5D3BFD6_CUCMM</name>
<proteinExistence type="inferred from homology"/>
<comment type="caution">
    <text evidence="7">The sequence shown here is derived from an EMBL/GenBank/DDBJ whole genome shotgun (WGS) entry which is preliminary data.</text>
</comment>
<dbReference type="Gene3D" id="3.20.20.300">
    <property type="entry name" value="Glycoside hydrolase, family 3, N-terminal domain"/>
    <property type="match status" value="1"/>
</dbReference>
<protein>
    <submittedName>
        <fullName evidence="7">Beta-glucosidase BoGH3B-like isoform X1</fullName>
    </submittedName>
</protein>
<dbReference type="AlphaFoldDB" id="A0A5D3BFD6"/>
<feature type="domain" description="Glycoside hydrolase family 3 N-terminal" evidence="5">
    <location>
        <begin position="27"/>
        <end position="355"/>
    </location>
</feature>
<evidence type="ECO:0000259" key="6">
    <source>
        <dbReference type="Pfam" id="PF01915"/>
    </source>
</evidence>
<sequence>MEATDCIYKNSSAPIEARIKDLLSRMTLREKIGQMTQIERTVATPSALGDFAIGSVLNSGGSAPFRGALSSDWADMIDRFQYWAIQSRLGIPIIYGSDAVHGNNNVYGATIFPHNVGLGATRDADLVRRIGTVTALEVRASGVHYAFAPCIAVSRDPRWGRCYESYSEDTEVVRKMTCLVEGLQGKPPAGYPKGYPFVAGRNNVIACAKHFVGDGGTEKGLNEGNTIASYDELERIHMAPYLDCIAQGVSTVMASYSSWNGRPLHADHFLLTQILKNKLGFKGFVISDWQGLDRLSRPRGSNYRLCISAAVNAGIDMVMVPLRYEQFIKDLLFLVESGEIPMTRIDDAVERILRVKFVSGVFEHPFSDRSLLDVVGCKIHRDLAREAVRKSLVLLKNGKDPTKPFLPLDMKAKKILVAGSHADDLGYQCGGWTISWDGMTGRITIGTTILDAIKGAVEDQTEVIYEQNPSAVTLNDQDISFAIVAIGESPYAEFTGDDCKLMIPFNGNDIVKAVASKIPTLVILISGRPLVLEPTVMENAEALIAAWLPGSEGNGITDVIFGDYDFTGRLPVTWFRTVEQLPVHAENNLQDSLFPFGFGLSYDKREVSSVIT</sequence>
<dbReference type="SUPFAM" id="SSF51445">
    <property type="entry name" value="(Trans)glycosidases"/>
    <property type="match status" value="1"/>
</dbReference>
<reference evidence="7 8" key="1">
    <citation type="submission" date="2019-08" db="EMBL/GenBank/DDBJ databases">
        <title>Draft genome sequences of two oriental melons (Cucumis melo L. var makuwa).</title>
        <authorList>
            <person name="Kwon S.-Y."/>
        </authorList>
    </citation>
    <scope>NUCLEOTIDE SEQUENCE [LARGE SCALE GENOMIC DNA]</scope>
    <source>
        <strain evidence="8">cv. Chang Bougi</strain>
        <tissue evidence="7">Leaf</tissue>
    </source>
</reference>
<dbReference type="Pfam" id="PF00933">
    <property type="entry name" value="Glyco_hydro_3"/>
    <property type="match status" value="1"/>
</dbReference>
<evidence type="ECO:0000256" key="3">
    <source>
        <dbReference type="ARBA" id="ARBA00023295"/>
    </source>
</evidence>
<dbReference type="PROSITE" id="PS00775">
    <property type="entry name" value="GLYCOSYL_HYDROL_F3"/>
    <property type="match status" value="1"/>
</dbReference>
<dbReference type="InterPro" id="IPR051915">
    <property type="entry name" value="Cellulose_Degrad_GH3"/>
</dbReference>
<dbReference type="InterPro" id="IPR019800">
    <property type="entry name" value="Glyco_hydro_3_AS"/>
</dbReference>
<evidence type="ECO:0000313" key="7">
    <source>
        <dbReference type="EMBL" id="TYJ97331.1"/>
    </source>
</evidence>
<evidence type="ECO:0000313" key="8">
    <source>
        <dbReference type="Proteomes" id="UP000321947"/>
    </source>
</evidence>
<evidence type="ECO:0000259" key="5">
    <source>
        <dbReference type="Pfam" id="PF00933"/>
    </source>
</evidence>
<feature type="domain" description="Glycoside hydrolase family 3 C-terminal" evidence="6">
    <location>
        <begin position="392"/>
        <end position="602"/>
    </location>
</feature>
<organism evidence="7 8">
    <name type="scientific">Cucumis melo var. makuwa</name>
    <name type="common">Oriental melon</name>
    <dbReference type="NCBI Taxonomy" id="1194695"/>
    <lineage>
        <taxon>Eukaryota</taxon>
        <taxon>Viridiplantae</taxon>
        <taxon>Streptophyta</taxon>
        <taxon>Embryophyta</taxon>
        <taxon>Tracheophyta</taxon>
        <taxon>Spermatophyta</taxon>
        <taxon>Magnoliopsida</taxon>
        <taxon>eudicotyledons</taxon>
        <taxon>Gunneridae</taxon>
        <taxon>Pentapetalae</taxon>
        <taxon>rosids</taxon>
        <taxon>fabids</taxon>
        <taxon>Cucurbitales</taxon>
        <taxon>Cucurbitaceae</taxon>
        <taxon>Benincaseae</taxon>
        <taxon>Cucumis</taxon>
    </lineage>
</organism>
<dbReference type="GO" id="GO:0009251">
    <property type="term" value="P:glucan catabolic process"/>
    <property type="evidence" value="ECO:0007669"/>
    <property type="project" value="TreeGrafter"/>
</dbReference>
<dbReference type="PANTHER" id="PTHR30620">
    <property type="entry name" value="PERIPLASMIC BETA-GLUCOSIDASE-RELATED"/>
    <property type="match status" value="1"/>
</dbReference>
<dbReference type="EMBL" id="SSTD01018933">
    <property type="protein sequence ID" value="TYJ97331.1"/>
    <property type="molecule type" value="Genomic_DNA"/>
</dbReference>